<evidence type="ECO:0000313" key="2">
    <source>
        <dbReference type="Proteomes" id="UP001199044"/>
    </source>
</evidence>
<accession>A0ABS7YKB3</accession>
<keyword evidence="2" id="KW-1185">Reference proteome</keyword>
<sequence>MDKHIVSLYAIPTSLRREFTHIECDILWRVDYCDSLLQFLDSPPRGYVHDRSQLRQGVGKITLKMYRFADKDDSRCLAYAEAMAALYVCAPQGINCFGVPPEDAPVRMTARPDHILVRGSHPITSEIITRANFGGGVEAKKKMEEQGLDYYQATSLVAGFFYTGHASHYEPGNNPLESIAMNDNSVIDYFNNTTDINLLKMMTVEHNFGFIVVTWYTVNEYINSPYIQYRIKEKNVQEPRPFETICKLAKGCTELVTSNSTLLSGIRQRTGNPDICLLQHPTQPMSLQILPMDGNSNLYELIGFRWGLKRELAQQIGLVK</sequence>
<evidence type="ECO:0000313" key="1">
    <source>
        <dbReference type="EMBL" id="MCA2014634.1"/>
    </source>
</evidence>
<proteinExistence type="predicted"/>
<dbReference type="EMBL" id="JAIWIU010000005">
    <property type="protein sequence ID" value="MCA2014634.1"/>
    <property type="molecule type" value="Genomic_DNA"/>
</dbReference>
<reference evidence="2" key="1">
    <citation type="submission" date="2023-07" db="EMBL/GenBank/DDBJ databases">
        <title>Molecular identification of indigenous halophilic bacteria isolated from red sea cost, biodegradation of synthetic dyes and assessment of degraded metabolite toxicity.</title>
        <authorList>
            <person name="Chaieb K."/>
            <person name="Altayb H.N."/>
        </authorList>
    </citation>
    <scope>NUCLEOTIDE SEQUENCE [LARGE SCALE GENOMIC DNA]</scope>
    <source>
        <strain evidence="2">K20</strain>
    </source>
</reference>
<dbReference type="Proteomes" id="UP001199044">
    <property type="component" value="Unassembled WGS sequence"/>
</dbReference>
<gene>
    <name evidence="1" type="ORF">LDJ79_00835</name>
</gene>
<name>A0ABS7YKB3_9VIBR</name>
<organism evidence="1 2">
    <name type="scientific">Vibrio tritonius</name>
    <dbReference type="NCBI Taxonomy" id="1435069"/>
    <lineage>
        <taxon>Bacteria</taxon>
        <taxon>Pseudomonadati</taxon>
        <taxon>Pseudomonadota</taxon>
        <taxon>Gammaproteobacteria</taxon>
        <taxon>Vibrionales</taxon>
        <taxon>Vibrionaceae</taxon>
        <taxon>Vibrio</taxon>
    </lineage>
</organism>
<comment type="caution">
    <text evidence="1">The sequence shown here is derived from an EMBL/GenBank/DDBJ whole genome shotgun (WGS) entry which is preliminary data.</text>
</comment>
<dbReference type="RefSeq" id="WP_225249255.1">
    <property type="nucleotide sequence ID" value="NZ_CP152308.1"/>
</dbReference>
<protein>
    <submittedName>
        <fullName evidence="1">Uncharacterized protein</fullName>
    </submittedName>
</protein>